<keyword evidence="4 5" id="KW-0472">Membrane</keyword>
<dbReference type="SUPFAM" id="SSF103473">
    <property type="entry name" value="MFS general substrate transporter"/>
    <property type="match status" value="1"/>
</dbReference>
<feature type="transmembrane region" description="Helical" evidence="5">
    <location>
        <begin position="170"/>
        <end position="188"/>
    </location>
</feature>
<dbReference type="GO" id="GO:0005886">
    <property type="term" value="C:plasma membrane"/>
    <property type="evidence" value="ECO:0007669"/>
    <property type="project" value="UniProtKB-SubCell"/>
</dbReference>
<comment type="caution">
    <text evidence="7">The sequence shown here is derived from an EMBL/GenBank/DDBJ whole genome shotgun (WGS) entry which is preliminary data.</text>
</comment>
<dbReference type="InterPro" id="IPR020846">
    <property type="entry name" value="MFS_dom"/>
</dbReference>
<evidence type="ECO:0000256" key="4">
    <source>
        <dbReference type="ARBA" id="ARBA00023136"/>
    </source>
</evidence>
<dbReference type="Pfam" id="PF07690">
    <property type="entry name" value="MFS_1"/>
    <property type="match status" value="1"/>
</dbReference>
<accession>A0A3R8QYY3</accession>
<gene>
    <name evidence="7" type="ORF">EIL87_20325</name>
</gene>
<feature type="transmembrane region" description="Helical" evidence="5">
    <location>
        <begin position="137"/>
        <end position="158"/>
    </location>
</feature>
<feature type="transmembrane region" description="Helical" evidence="5">
    <location>
        <begin position="320"/>
        <end position="339"/>
    </location>
</feature>
<dbReference type="AlphaFoldDB" id="A0A3R8QYY3"/>
<dbReference type="PANTHER" id="PTHR23508:SF10">
    <property type="entry name" value="CARBOXYLIC ACID TRANSPORTER PROTEIN HOMOLOG"/>
    <property type="match status" value="1"/>
</dbReference>
<sequence length="427" mass="44322">MTTPALTARDWTRSTVAGMASYLDAAAIVSTGTALVLFQDDLALDPLQIGVLSSLLTLSIAVGALTGGRLGDRFGRRTMFSLTMVLLALGAGLLAAAASPIMLYVGVVLIGYASGADLPVSLALIAEEAPPGQAGKLVGLSQVLWFSGIIATQLLSVVVGDLGSVGGRVLYAHVAVVAVVVLLLRLRIPESSKWVASRQEFTGREPQRKAPSLRALASGVHLLPLLGLITFYALVNVVANTKGQFGTFLYVNVAGSTVAVASTISVITQCLGLALALWFMKVVDGRNRLRWYLFGAACYVVAMAIVVVFGVTVWSLATSAVFAAIGGALAFEAMLKVWCQEAFPTLLRATAQGTVVGAARVVAAIAAALTPTLMTSAPRATFAALLGIVTAGLIAGMFVGRAVQRHNHLRDDVPAPVQAGDPAQERT</sequence>
<keyword evidence="3 5" id="KW-1133">Transmembrane helix</keyword>
<reference evidence="7 8" key="1">
    <citation type="submission" date="2018-11" db="EMBL/GenBank/DDBJ databases">
        <title>Saccharopolyspora rhizosphaerae sp. nov., an actinomycete isolated from rhizosphere soil in Thailand.</title>
        <authorList>
            <person name="Intra B."/>
            <person name="Euanorasetr J."/>
            <person name="Take A."/>
            <person name="Inahashi Y."/>
            <person name="Mori M."/>
            <person name="Panbangred W."/>
            <person name="Matsumoto A."/>
        </authorList>
    </citation>
    <scope>NUCLEOTIDE SEQUENCE [LARGE SCALE GENOMIC DNA]</scope>
    <source>
        <strain evidence="7 8">H219</strain>
    </source>
</reference>
<dbReference type="InterPro" id="IPR036259">
    <property type="entry name" value="MFS_trans_sf"/>
</dbReference>
<protein>
    <submittedName>
        <fullName evidence="7">MFS transporter</fullName>
    </submittedName>
</protein>
<feature type="transmembrane region" description="Helical" evidence="5">
    <location>
        <begin position="254"/>
        <end position="279"/>
    </location>
</feature>
<evidence type="ECO:0000313" key="7">
    <source>
        <dbReference type="EMBL" id="RRO14107.1"/>
    </source>
</evidence>
<feature type="transmembrane region" description="Helical" evidence="5">
    <location>
        <begin position="79"/>
        <end position="97"/>
    </location>
</feature>
<evidence type="ECO:0000259" key="6">
    <source>
        <dbReference type="PROSITE" id="PS50850"/>
    </source>
</evidence>
<evidence type="ECO:0000256" key="1">
    <source>
        <dbReference type="ARBA" id="ARBA00004651"/>
    </source>
</evidence>
<dbReference type="Proteomes" id="UP000274515">
    <property type="component" value="Unassembled WGS sequence"/>
</dbReference>
<dbReference type="InterPro" id="IPR011701">
    <property type="entry name" value="MFS"/>
</dbReference>
<dbReference type="EMBL" id="RSAA01000020">
    <property type="protein sequence ID" value="RRO14107.1"/>
    <property type="molecule type" value="Genomic_DNA"/>
</dbReference>
<keyword evidence="2 5" id="KW-0812">Transmembrane</keyword>
<evidence type="ECO:0000256" key="3">
    <source>
        <dbReference type="ARBA" id="ARBA00022989"/>
    </source>
</evidence>
<dbReference type="PROSITE" id="PS50850">
    <property type="entry name" value="MFS"/>
    <property type="match status" value="1"/>
</dbReference>
<dbReference type="OrthoDB" id="3252866at2"/>
<feature type="transmembrane region" description="Helical" evidence="5">
    <location>
        <begin position="213"/>
        <end position="234"/>
    </location>
</feature>
<feature type="transmembrane region" description="Helical" evidence="5">
    <location>
        <begin position="103"/>
        <end position="125"/>
    </location>
</feature>
<keyword evidence="8" id="KW-1185">Reference proteome</keyword>
<dbReference type="GO" id="GO:0046943">
    <property type="term" value="F:carboxylic acid transmembrane transporter activity"/>
    <property type="evidence" value="ECO:0007669"/>
    <property type="project" value="TreeGrafter"/>
</dbReference>
<dbReference type="RefSeq" id="WP_125092175.1">
    <property type="nucleotide sequence ID" value="NZ_RSAA01000020.1"/>
</dbReference>
<evidence type="ECO:0000313" key="8">
    <source>
        <dbReference type="Proteomes" id="UP000274515"/>
    </source>
</evidence>
<dbReference type="Gene3D" id="1.20.1250.20">
    <property type="entry name" value="MFS general substrate transporter like domains"/>
    <property type="match status" value="2"/>
</dbReference>
<feature type="transmembrane region" description="Helical" evidence="5">
    <location>
        <begin position="351"/>
        <end position="374"/>
    </location>
</feature>
<dbReference type="PANTHER" id="PTHR23508">
    <property type="entry name" value="CARBOXYLIC ACID TRANSPORTER PROTEIN HOMOLOG"/>
    <property type="match status" value="1"/>
</dbReference>
<organism evidence="7 8">
    <name type="scientific">Saccharopolyspora rhizosphaerae</name>
    <dbReference type="NCBI Taxonomy" id="2492662"/>
    <lineage>
        <taxon>Bacteria</taxon>
        <taxon>Bacillati</taxon>
        <taxon>Actinomycetota</taxon>
        <taxon>Actinomycetes</taxon>
        <taxon>Pseudonocardiales</taxon>
        <taxon>Pseudonocardiaceae</taxon>
        <taxon>Saccharopolyspora</taxon>
    </lineage>
</organism>
<proteinExistence type="predicted"/>
<evidence type="ECO:0000256" key="2">
    <source>
        <dbReference type="ARBA" id="ARBA00022692"/>
    </source>
</evidence>
<comment type="subcellular location">
    <subcellularLocation>
        <location evidence="1">Cell membrane</location>
        <topology evidence="1">Multi-pass membrane protein</topology>
    </subcellularLocation>
</comment>
<feature type="transmembrane region" description="Helical" evidence="5">
    <location>
        <begin position="47"/>
        <end position="67"/>
    </location>
</feature>
<name>A0A3R8QYY3_9PSEU</name>
<evidence type="ECO:0000256" key="5">
    <source>
        <dbReference type="SAM" id="Phobius"/>
    </source>
</evidence>
<feature type="domain" description="Major facilitator superfamily (MFS) profile" evidence="6">
    <location>
        <begin position="10"/>
        <end position="404"/>
    </location>
</feature>
<feature type="transmembrane region" description="Helical" evidence="5">
    <location>
        <begin position="380"/>
        <end position="400"/>
    </location>
</feature>
<feature type="transmembrane region" description="Helical" evidence="5">
    <location>
        <begin position="291"/>
        <end position="314"/>
    </location>
</feature>